<comment type="subcellular location">
    <subcellularLocation>
        <location evidence="1">Lipid droplet</location>
    </subcellularLocation>
</comment>
<dbReference type="SUPFAM" id="SSF53474">
    <property type="entry name" value="alpha/beta-Hydrolases"/>
    <property type="match status" value="1"/>
</dbReference>
<dbReference type="GO" id="GO:0019915">
    <property type="term" value="P:lipid storage"/>
    <property type="evidence" value="ECO:0007669"/>
    <property type="project" value="InterPro"/>
</dbReference>
<dbReference type="AlphaFoldDB" id="A0A150GWX4"/>
<accession>A0A150GWX4</accession>
<dbReference type="Pfam" id="PF10230">
    <property type="entry name" value="LIDHydrolase"/>
    <property type="match status" value="1"/>
</dbReference>
<feature type="compositionally biased region" description="Basic residues" evidence="5">
    <location>
        <begin position="572"/>
        <end position="581"/>
    </location>
</feature>
<dbReference type="EMBL" id="LSYV01000006">
    <property type="protein sequence ID" value="KXZ54305.1"/>
    <property type="molecule type" value="Genomic_DNA"/>
</dbReference>
<keyword evidence="3" id="KW-0551">Lipid droplet</keyword>
<dbReference type="InterPro" id="IPR019363">
    <property type="entry name" value="LDAH"/>
</dbReference>
<dbReference type="OrthoDB" id="448051at2759"/>
<dbReference type="PANTHER" id="PTHR13390:SF0">
    <property type="entry name" value="LIPID DROPLET-ASSOCIATED HYDROLASE"/>
    <property type="match status" value="1"/>
</dbReference>
<keyword evidence="7" id="KW-1185">Reference proteome</keyword>
<proteinExistence type="inferred from homology"/>
<evidence type="ECO:0000256" key="5">
    <source>
        <dbReference type="SAM" id="MobiDB-lite"/>
    </source>
</evidence>
<evidence type="ECO:0000313" key="7">
    <source>
        <dbReference type="Proteomes" id="UP000075714"/>
    </source>
</evidence>
<keyword evidence="4" id="KW-0378">Hydrolase</keyword>
<name>A0A150GWX4_GONPE</name>
<dbReference type="Proteomes" id="UP000075714">
    <property type="component" value="Unassembled WGS sequence"/>
</dbReference>
<comment type="similarity">
    <text evidence="2">Belongs to the AB hydrolase superfamily. LDAH family.</text>
</comment>
<feature type="region of interest" description="Disordered" evidence="5">
    <location>
        <begin position="531"/>
        <end position="581"/>
    </location>
</feature>
<feature type="region of interest" description="Disordered" evidence="5">
    <location>
        <begin position="371"/>
        <end position="413"/>
    </location>
</feature>
<feature type="compositionally biased region" description="Low complexity" evidence="5">
    <location>
        <begin position="549"/>
        <end position="569"/>
    </location>
</feature>
<dbReference type="GO" id="GO:0016298">
    <property type="term" value="F:lipase activity"/>
    <property type="evidence" value="ECO:0007669"/>
    <property type="project" value="InterPro"/>
</dbReference>
<gene>
    <name evidence="6" type="ORF">GPECTOR_5g390</name>
</gene>
<evidence type="ECO:0000256" key="1">
    <source>
        <dbReference type="ARBA" id="ARBA00004502"/>
    </source>
</evidence>
<protein>
    <submittedName>
        <fullName evidence="6">Uncharacterized protein</fullName>
    </submittedName>
</protein>
<feature type="region of interest" description="Disordered" evidence="5">
    <location>
        <begin position="434"/>
        <end position="502"/>
    </location>
</feature>
<evidence type="ECO:0000256" key="4">
    <source>
        <dbReference type="ARBA" id="ARBA00022801"/>
    </source>
</evidence>
<comment type="caution">
    <text evidence="6">The sequence shown here is derived from an EMBL/GenBank/DDBJ whole genome shotgun (WGS) entry which is preliminary data.</text>
</comment>
<organism evidence="6 7">
    <name type="scientific">Gonium pectorale</name>
    <name type="common">Green alga</name>
    <dbReference type="NCBI Taxonomy" id="33097"/>
    <lineage>
        <taxon>Eukaryota</taxon>
        <taxon>Viridiplantae</taxon>
        <taxon>Chlorophyta</taxon>
        <taxon>core chlorophytes</taxon>
        <taxon>Chlorophyceae</taxon>
        <taxon>CS clade</taxon>
        <taxon>Chlamydomonadales</taxon>
        <taxon>Volvocaceae</taxon>
        <taxon>Gonium</taxon>
    </lineage>
</organism>
<reference evidence="7" key="1">
    <citation type="journal article" date="2016" name="Nat. Commun.">
        <title>The Gonium pectorale genome demonstrates co-option of cell cycle regulation during the evolution of multicellularity.</title>
        <authorList>
            <person name="Hanschen E.R."/>
            <person name="Marriage T.N."/>
            <person name="Ferris P.J."/>
            <person name="Hamaji T."/>
            <person name="Toyoda A."/>
            <person name="Fujiyama A."/>
            <person name="Neme R."/>
            <person name="Noguchi H."/>
            <person name="Minakuchi Y."/>
            <person name="Suzuki M."/>
            <person name="Kawai-Toyooka H."/>
            <person name="Smith D.R."/>
            <person name="Sparks H."/>
            <person name="Anderson J."/>
            <person name="Bakaric R."/>
            <person name="Luria V."/>
            <person name="Karger A."/>
            <person name="Kirschner M.W."/>
            <person name="Durand P.M."/>
            <person name="Michod R.E."/>
            <person name="Nozaki H."/>
            <person name="Olson B.J."/>
        </authorList>
    </citation>
    <scope>NUCLEOTIDE SEQUENCE [LARGE SCALE GENOMIC DNA]</scope>
    <source>
        <strain evidence="7">NIES-2863</strain>
    </source>
</reference>
<dbReference type="PANTHER" id="PTHR13390">
    <property type="entry name" value="LIPASE"/>
    <property type="match status" value="1"/>
</dbReference>
<evidence type="ECO:0000256" key="2">
    <source>
        <dbReference type="ARBA" id="ARBA00008300"/>
    </source>
</evidence>
<feature type="region of interest" description="Disordered" evidence="5">
    <location>
        <begin position="133"/>
        <end position="182"/>
    </location>
</feature>
<dbReference type="GO" id="GO:0005811">
    <property type="term" value="C:lipid droplet"/>
    <property type="evidence" value="ECO:0007669"/>
    <property type="project" value="UniProtKB-SubCell"/>
</dbReference>
<dbReference type="InterPro" id="IPR029058">
    <property type="entry name" value="AB_hydrolase_fold"/>
</dbReference>
<evidence type="ECO:0000313" key="6">
    <source>
        <dbReference type="EMBL" id="KXZ54305.1"/>
    </source>
</evidence>
<sequence>MTVGAASICRRVCSVEGVATEVLRIDACGGPARLQAVVFPGNPGSAAYFRKFMASLYEQLGGRADVLAVTHAGHDPATDYGGRLWDLSQQIAHKVAFLREHVLLPGRPPVVLVGHSIGAAMAIKAVAQLEGLRGGNSQHQEQQEQEPPVALDDGGKLVPEGATRCSAGHEPESGPLPGSGGPTTPSVVKVVAVFPFFETNFPGNSRQRRLRSLAPWYEALGWVGAAVTSLPTRLRLAFVRLNASMDRDAVELTSQLLSRHTVRNAFFLASHEFRELSQPWDWALMSALGRRLHVMGCEHDTWMSRQQFDDMCARVPGLQATWHPDLRHAFCISDRQSAAVAGAVAAIAESWAAESAAAAAARSSDGRALTASPSAVSVSHATDTATSSSSYDGEDEAFGGEDSNGSDGGGADRLRSVSASVSAAIGGAVDDSPVRVRTSVKRKTPELPSDQSPAVDQPAEQAQLGSRGNDAGSAGKAPAASGGAPVVLAGPGAGADGGPAANADVEVGAYMAAAVTEPVVAAAAANGGVPEEATAEAGLQHRQRRRRLQQQPGGSEGGQSAAEEATAAPKAVRLRRGRAQQ</sequence>
<dbReference type="Gene3D" id="3.40.50.1820">
    <property type="entry name" value="alpha/beta hydrolase"/>
    <property type="match status" value="2"/>
</dbReference>
<evidence type="ECO:0000256" key="3">
    <source>
        <dbReference type="ARBA" id="ARBA00022677"/>
    </source>
</evidence>
<feature type="compositionally biased region" description="Low complexity" evidence="5">
    <location>
        <begin position="371"/>
        <end position="390"/>
    </location>
</feature>
<feature type="compositionally biased region" description="Low complexity" evidence="5">
    <location>
        <begin position="469"/>
        <end position="490"/>
    </location>
</feature>